<accession>A0ABY4RNA3</accession>
<dbReference type="RefSeq" id="WP_249865871.1">
    <property type="nucleotide sequence ID" value="NZ_CP027059.1"/>
</dbReference>
<reference evidence="1" key="2">
    <citation type="journal article" date="2021" name="J Anim Sci Technol">
        <title>Complete genome sequence of Paenibacillus konkukensis sp. nov. SK3146 as a potential probiotic strain.</title>
        <authorList>
            <person name="Jung H.I."/>
            <person name="Park S."/>
            <person name="Niu K.M."/>
            <person name="Lee S.W."/>
            <person name="Kothari D."/>
            <person name="Yi K.J."/>
            <person name="Kim S.K."/>
        </authorList>
    </citation>
    <scope>NUCLEOTIDE SEQUENCE</scope>
    <source>
        <strain evidence="1">SK3146</strain>
    </source>
</reference>
<name>A0ABY4RNA3_9BACL</name>
<dbReference type="Proteomes" id="UP001057134">
    <property type="component" value="Chromosome"/>
</dbReference>
<evidence type="ECO:0000313" key="1">
    <source>
        <dbReference type="EMBL" id="UQZ83901.1"/>
    </source>
</evidence>
<reference evidence="1" key="1">
    <citation type="submission" date="2018-02" db="EMBL/GenBank/DDBJ databases">
        <authorList>
            <person name="Kim S.-K."/>
            <person name="Jung H.-I."/>
            <person name="Lee S.-W."/>
        </authorList>
    </citation>
    <scope>NUCLEOTIDE SEQUENCE</scope>
    <source>
        <strain evidence="1">SK3146</strain>
    </source>
</reference>
<protein>
    <submittedName>
        <fullName evidence="1">Uncharacterized protein</fullName>
    </submittedName>
</protein>
<keyword evidence="2" id="KW-1185">Reference proteome</keyword>
<sequence>MILYELAKRLEQRQQLQRTIRQSAGDREQLISQKAQVEEQLTSLANMWSDTRHDEWVPGALIADADQMEQQSTWS</sequence>
<gene>
    <name evidence="1" type="ORF">SK3146_03108</name>
</gene>
<organism evidence="1 2">
    <name type="scientific">Paenibacillus konkukensis</name>
    <dbReference type="NCBI Taxonomy" id="2020716"/>
    <lineage>
        <taxon>Bacteria</taxon>
        <taxon>Bacillati</taxon>
        <taxon>Bacillota</taxon>
        <taxon>Bacilli</taxon>
        <taxon>Bacillales</taxon>
        <taxon>Paenibacillaceae</taxon>
        <taxon>Paenibacillus</taxon>
    </lineage>
</organism>
<evidence type="ECO:0000313" key="2">
    <source>
        <dbReference type="Proteomes" id="UP001057134"/>
    </source>
</evidence>
<dbReference type="EMBL" id="CP027059">
    <property type="protein sequence ID" value="UQZ83901.1"/>
    <property type="molecule type" value="Genomic_DNA"/>
</dbReference>
<proteinExistence type="predicted"/>